<feature type="region of interest" description="Disordered" evidence="1">
    <location>
        <begin position="36"/>
        <end position="67"/>
    </location>
</feature>
<protein>
    <submittedName>
        <fullName evidence="3">Uncharacterized protein</fullName>
    </submittedName>
</protein>
<feature type="compositionally biased region" description="Polar residues" evidence="1">
    <location>
        <begin position="50"/>
        <end position="62"/>
    </location>
</feature>
<organism evidence="3 4">
    <name type="scientific">Fraxinus pennsylvanica</name>
    <dbReference type="NCBI Taxonomy" id="56036"/>
    <lineage>
        <taxon>Eukaryota</taxon>
        <taxon>Viridiplantae</taxon>
        <taxon>Streptophyta</taxon>
        <taxon>Embryophyta</taxon>
        <taxon>Tracheophyta</taxon>
        <taxon>Spermatophyta</taxon>
        <taxon>Magnoliopsida</taxon>
        <taxon>eudicotyledons</taxon>
        <taxon>Gunneridae</taxon>
        <taxon>Pentapetalae</taxon>
        <taxon>asterids</taxon>
        <taxon>lamiids</taxon>
        <taxon>Lamiales</taxon>
        <taxon>Oleaceae</taxon>
        <taxon>Oleeae</taxon>
        <taxon>Fraxinus</taxon>
    </lineage>
</organism>
<gene>
    <name evidence="3" type="ORF">FPE_LOCUS34006</name>
</gene>
<proteinExistence type="predicted"/>
<keyword evidence="2" id="KW-0812">Transmembrane</keyword>
<name>A0AAD2AI49_9LAMI</name>
<evidence type="ECO:0000256" key="2">
    <source>
        <dbReference type="SAM" id="Phobius"/>
    </source>
</evidence>
<evidence type="ECO:0000256" key="1">
    <source>
        <dbReference type="SAM" id="MobiDB-lite"/>
    </source>
</evidence>
<evidence type="ECO:0000313" key="4">
    <source>
        <dbReference type="Proteomes" id="UP000834106"/>
    </source>
</evidence>
<dbReference type="Proteomes" id="UP000834106">
    <property type="component" value="Chromosome 22"/>
</dbReference>
<feature type="compositionally biased region" description="Basic and acidic residues" evidence="1">
    <location>
        <begin position="36"/>
        <end position="49"/>
    </location>
</feature>
<keyword evidence="4" id="KW-1185">Reference proteome</keyword>
<keyword evidence="2" id="KW-0472">Membrane</keyword>
<sequence length="110" mass="12028">MTLGFQHYVLALGTTVMIPSLLVPLMGTDGRFYENTRSEECDPPLKNKLDNNNSQLGNIRQPSQPPVLPRVNPVLLPMSPSIVADPGPGASKLSQAIEDDRKVFEIGTRD</sequence>
<dbReference type="EMBL" id="OU503057">
    <property type="protein sequence ID" value="CAI9786576.1"/>
    <property type="molecule type" value="Genomic_DNA"/>
</dbReference>
<keyword evidence="2" id="KW-1133">Transmembrane helix</keyword>
<reference evidence="3" key="1">
    <citation type="submission" date="2023-05" db="EMBL/GenBank/DDBJ databases">
        <authorList>
            <person name="Huff M."/>
        </authorList>
    </citation>
    <scope>NUCLEOTIDE SEQUENCE</scope>
</reference>
<evidence type="ECO:0000313" key="3">
    <source>
        <dbReference type="EMBL" id="CAI9786576.1"/>
    </source>
</evidence>
<dbReference type="AlphaFoldDB" id="A0AAD2AI49"/>
<feature type="transmembrane region" description="Helical" evidence="2">
    <location>
        <begin position="6"/>
        <end position="27"/>
    </location>
</feature>
<accession>A0AAD2AI49</accession>